<keyword evidence="2" id="KW-1185">Reference proteome</keyword>
<dbReference type="EMBL" id="JAZGQK010000033">
    <property type="protein sequence ID" value="MEE6263020.1"/>
    <property type="molecule type" value="Genomic_DNA"/>
</dbReference>
<dbReference type="Proteomes" id="UP001332243">
    <property type="component" value="Unassembled WGS sequence"/>
</dbReference>
<evidence type="ECO:0000313" key="1">
    <source>
        <dbReference type="EMBL" id="MEE6263020.1"/>
    </source>
</evidence>
<organism evidence="1 2">
    <name type="scientific">Plantactinospora sonchi</name>
    <dbReference type="NCBI Taxonomy" id="1544735"/>
    <lineage>
        <taxon>Bacteria</taxon>
        <taxon>Bacillati</taxon>
        <taxon>Actinomycetota</taxon>
        <taxon>Actinomycetes</taxon>
        <taxon>Micromonosporales</taxon>
        <taxon>Micromonosporaceae</taxon>
        <taxon>Plantactinospora</taxon>
    </lineage>
</organism>
<dbReference type="RefSeq" id="WP_331217949.1">
    <property type="nucleotide sequence ID" value="NZ_JAZGQK010000033.1"/>
</dbReference>
<name>A0ABU7S2K5_9ACTN</name>
<comment type="caution">
    <text evidence="1">The sequence shown here is derived from an EMBL/GenBank/DDBJ whole genome shotgun (WGS) entry which is preliminary data.</text>
</comment>
<reference evidence="1 2" key="1">
    <citation type="submission" date="2024-01" db="EMBL/GenBank/DDBJ databases">
        <title>Genome insights into Plantactinospora sonchi sp. nov.</title>
        <authorList>
            <person name="Wang L."/>
        </authorList>
    </citation>
    <scope>NUCLEOTIDE SEQUENCE [LARGE SCALE GENOMIC DNA]</scope>
    <source>
        <strain evidence="1 2">NEAU-QY2</strain>
    </source>
</reference>
<protein>
    <submittedName>
        <fullName evidence="1">Uncharacterized protein</fullName>
    </submittedName>
</protein>
<gene>
    <name evidence="1" type="ORF">V1633_31530</name>
</gene>
<proteinExistence type="predicted"/>
<sequence length="160" mass="17613">MIELWNWRIERRVAATEIRPALADALRVPVLPLGAIDPADIPQGAMLVDVWHRPGDFPTSVDCYAVPADLPEVVAVAAFARRLRRSCLLPDDTLDAGRHLLVTADGTIRPVHLDVRETDDGEILSNQRLCTVLSPRCRGWSPCHQSRWSPDSVLPALAAA</sequence>
<accession>A0ABU7S2K5</accession>
<evidence type="ECO:0000313" key="2">
    <source>
        <dbReference type="Proteomes" id="UP001332243"/>
    </source>
</evidence>